<dbReference type="Proteomes" id="UP000014028">
    <property type="component" value="Unassembled WGS sequence"/>
</dbReference>
<comment type="caution">
    <text evidence="1">The sequence shown here is derived from an EMBL/GenBank/DDBJ whole genome shotgun (WGS) entry which is preliminary data.</text>
</comment>
<dbReference type="EMBL" id="AHFK01000079">
    <property type="protein sequence ID" value="EOQ05349.1"/>
    <property type="molecule type" value="Genomic_DNA"/>
</dbReference>
<gene>
    <name evidence="1" type="ORF">IKC_06283</name>
</gene>
<protein>
    <submittedName>
        <fullName evidence="1">Uncharacterized protein</fullName>
    </submittedName>
</protein>
<sequence length="190" mass="22100">MLYKDLDATIKKSFLASILKTFTTFLEAAQFGFVEEGVSFITDDFVHRVVEDLQEKRSFQKWAQVDFEVPDEEMKALLLQLESAMRVKRCTPRQQVFYMSLVEDLGLEESIPSDYLYMKRRLAEMQGVKKAKLEAASKVKPATEKQIETIKRVWLQTFGEELELFEDITQSEVQELFHKANSHAGYVPWS</sequence>
<reference evidence="1 2" key="1">
    <citation type="submission" date="2012-12" db="EMBL/GenBank/DDBJ databases">
        <title>The Genome Sequence of Bacillus cereus VD184.</title>
        <authorList>
            <consortium name="The Broad Institute Genome Sequencing Platform"/>
            <consortium name="The Broad Institute Genome Sequencing Center for Infectious Disease"/>
            <person name="Feldgarden M."/>
            <person name="Van der Auwera G.A."/>
            <person name="Mahillon J."/>
            <person name="Duprez V."/>
            <person name="Timmery S."/>
            <person name="Mattelet C."/>
            <person name="Dierick K."/>
            <person name="Sun M."/>
            <person name="Yu Z."/>
            <person name="Zhu L."/>
            <person name="Hu X."/>
            <person name="Shank E.B."/>
            <person name="Swiecicka I."/>
            <person name="Hansen B.M."/>
            <person name="Andrup L."/>
            <person name="Walker B."/>
            <person name="Young S.K."/>
            <person name="Zeng Q."/>
            <person name="Gargeya S."/>
            <person name="Fitzgerald M."/>
            <person name="Haas B."/>
            <person name="Abouelleil A."/>
            <person name="Alvarado L."/>
            <person name="Arachchi H.M."/>
            <person name="Berlin A.M."/>
            <person name="Chapman S.B."/>
            <person name="Dewar J."/>
            <person name="Goldberg J."/>
            <person name="Griggs A."/>
            <person name="Gujja S."/>
            <person name="Hansen M."/>
            <person name="Howarth C."/>
            <person name="Imamovic A."/>
            <person name="Larimer J."/>
            <person name="McCowan C."/>
            <person name="Murphy C."/>
            <person name="Neiman D."/>
            <person name="Pearson M."/>
            <person name="Priest M."/>
            <person name="Roberts A."/>
            <person name="Saif S."/>
            <person name="Shea T."/>
            <person name="Sisk P."/>
            <person name="Sykes S."/>
            <person name="Wortman J."/>
            <person name="Nusbaum C."/>
            <person name="Birren B."/>
        </authorList>
    </citation>
    <scope>NUCLEOTIDE SEQUENCE [LARGE SCALE GENOMIC DNA]</scope>
    <source>
        <strain evidence="1 2">VD184</strain>
    </source>
</reference>
<name>A0A9W5R282_BACCE</name>
<dbReference type="AlphaFoldDB" id="A0A9W5R282"/>
<accession>A0A9W5R282</accession>
<evidence type="ECO:0000313" key="2">
    <source>
        <dbReference type="Proteomes" id="UP000014028"/>
    </source>
</evidence>
<proteinExistence type="predicted"/>
<dbReference type="RefSeq" id="WP_016123570.1">
    <property type="nucleotide sequence ID" value="NZ_KB976837.1"/>
</dbReference>
<organism evidence="1 2">
    <name type="scientific">Bacillus cereus VD184</name>
    <dbReference type="NCBI Taxonomy" id="1053242"/>
    <lineage>
        <taxon>Bacteria</taxon>
        <taxon>Bacillati</taxon>
        <taxon>Bacillota</taxon>
        <taxon>Bacilli</taxon>
        <taxon>Bacillales</taxon>
        <taxon>Bacillaceae</taxon>
        <taxon>Bacillus</taxon>
        <taxon>Bacillus cereus group</taxon>
    </lineage>
</organism>
<evidence type="ECO:0000313" key="1">
    <source>
        <dbReference type="EMBL" id="EOQ05349.1"/>
    </source>
</evidence>